<evidence type="ECO:0000313" key="3">
    <source>
        <dbReference type="Proteomes" id="UP000054324"/>
    </source>
</evidence>
<dbReference type="EMBL" id="KL596816">
    <property type="protein sequence ID" value="KER24269.1"/>
    <property type="molecule type" value="Genomic_DNA"/>
</dbReference>
<dbReference type="CTD" id="20322189"/>
<dbReference type="OrthoDB" id="2186602at2759"/>
<reference evidence="2 3" key="1">
    <citation type="submission" date="2013-11" db="EMBL/GenBank/DDBJ databases">
        <title>Opisthorchis viverrini - life in the bile duct.</title>
        <authorList>
            <person name="Young N.D."/>
            <person name="Nagarajan N."/>
            <person name="Lin S.J."/>
            <person name="Korhonen P.K."/>
            <person name="Jex A.R."/>
            <person name="Hall R.S."/>
            <person name="Safavi-Hemami H."/>
            <person name="Kaewkong W."/>
            <person name="Bertrand D."/>
            <person name="Gao S."/>
            <person name="Seet Q."/>
            <person name="Wongkham S."/>
            <person name="Teh B.T."/>
            <person name="Wongkham C."/>
            <person name="Intapan P.M."/>
            <person name="Maleewong W."/>
            <person name="Yang X."/>
            <person name="Hu M."/>
            <person name="Wang Z."/>
            <person name="Hofmann A."/>
            <person name="Sternberg P.W."/>
            <person name="Tan P."/>
            <person name="Wang J."/>
            <person name="Gasser R.B."/>
        </authorList>
    </citation>
    <scope>NUCLEOTIDE SEQUENCE [LARGE SCALE GENOMIC DNA]</scope>
</reference>
<dbReference type="RefSeq" id="XP_009171961.1">
    <property type="nucleotide sequence ID" value="XM_009173697.1"/>
</dbReference>
<dbReference type="InterPro" id="IPR032041">
    <property type="entry name" value="Cdc73_N"/>
</dbReference>
<dbReference type="Pfam" id="PF16050">
    <property type="entry name" value="CDC73_N"/>
    <property type="match status" value="1"/>
</dbReference>
<feature type="domain" description="Paf1 complex subunit Cdc73 N-terminal" evidence="1">
    <location>
        <begin position="336"/>
        <end position="408"/>
    </location>
</feature>
<evidence type="ECO:0000259" key="1">
    <source>
        <dbReference type="Pfam" id="PF16050"/>
    </source>
</evidence>
<protein>
    <recommendedName>
        <fullName evidence="1">Paf1 complex subunit Cdc73 N-terminal domain-containing protein</fullName>
    </recommendedName>
</protein>
<dbReference type="AlphaFoldDB" id="A0A075A9R3"/>
<evidence type="ECO:0000313" key="2">
    <source>
        <dbReference type="EMBL" id="KER24269.1"/>
    </source>
</evidence>
<dbReference type="KEGG" id="ovi:T265_08010"/>
<proteinExistence type="predicted"/>
<dbReference type="STRING" id="6198.A0A075A9R3"/>
<organism evidence="2 3">
    <name type="scientific">Opisthorchis viverrini</name>
    <name type="common">Southeast Asian liver fluke</name>
    <dbReference type="NCBI Taxonomy" id="6198"/>
    <lineage>
        <taxon>Eukaryota</taxon>
        <taxon>Metazoa</taxon>
        <taxon>Spiralia</taxon>
        <taxon>Lophotrochozoa</taxon>
        <taxon>Platyhelminthes</taxon>
        <taxon>Trematoda</taxon>
        <taxon>Digenea</taxon>
        <taxon>Opisthorchiida</taxon>
        <taxon>Opisthorchiata</taxon>
        <taxon>Opisthorchiidae</taxon>
        <taxon>Opisthorchis</taxon>
    </lineage>
</organism>
<gene>
    <name evidence="2" type="ORF">T265_08010</name>
</gene>
<keyword evidence="3" id="KW-1185">Reference proteome</keyword>
<name>A0A075A9R3_OPIVI</name>
<accession>A0A075A9R3</accession>
<dbReference type="GeneID" id="20322189"/>
<sequence>MTTSGCCSYAGLRDLQNVHPCHTQLGTSVPMELPSIGGIVDPSQHSQNCYLVFIRTGLLTIHTFIRLAVKTIQSLNWLDFGVSNILAVHQSTNLLTGRSVVRTRPLPLDFPCLGLGNLAVSQPSCFLRIINAEARRMAFGRNNPPSIDELITLHRVKESQRRPNNDLAAKCESYYQQTQPRWSLSSSWMGTERRATSMASDIIRHGPVAPSMTLVHQSCCLQCIAYFLICSVKIPLSLGFTHQLYHLPPPMRNYSRPFPQVIGKRNYGSCDLFTACAQFLQLMVTWRAKFRAIQQQRIKTDDIDQVLESTAASQKADQLTAATGAAALARGPRPGLAGEQQTIIRIDDTTHVQPFTDGSIPRTALAADEVAVRPIIARERRWRTRVTVLQSQGKTFYENIVLGILRNVIVAKVHLSSSSSRLILLAAPPCSFCNMSFKTARFGSLTQYDSKWHNAARRQVKRQYSSAGENPVQSCHASYSNALPMCTFFEQINRALGNQNY</sequence>
<dbReference type="Proteomes" id="UP000054324">
    <property type="component" value="Unassembled WGS sequence"/>
</dbReference>